<name>A0AAD5SG11_9FUNG</name>
<dbReference type="InterPro" id="IPR036322">
    <property type="entry name" value="WD40_repeat_dom_sf"/>
</dbReference>
<reference evidence="3" key="1">
    <citation type="submission" date="2020-05" db="EMBL/GenBank/DDBJ databases">
        <title>Phylogenomic resolution of chytrid fungi.</title>
        <authorList>
            <person name="Stajich J.E."/>
            <person name="Amses K."/>
            <person name="Simmons R."/>
            <person name="Seto K."/>
            <person name="Myers J."/>
            <person name="Bonds A."/>
            <person name="Quandt C.A."/>
            <person name="Barry K."/>
            <person name="Liu P."/>
            <person name="Grigoriev I."/>
            <person name="Longcore J.E."/>
            <person name="James T.Y."/>
        </authorList>
    </citation>
    <scope>NUCLEOTIDE SEQUENCE</scope>
    <source>
        <strain evidence="3">JEL0318</strain>
    </source>
</reference>
<feature type="region of interest" description="Disordered" evidence="1">
    <location>
        <begin position="1"/>
        <end position="98"/>
    </location>
</feature>
<feature type="compositionally biased region" description="Polar residues" evidence="1">
    <location>
        <begin position="12"/>
        <end position="26"/>
    </location>
</feature>
<accession>A0AAD5SG11</accession>
<dbReference type="SUPFAM" id="SSF50978">
    <property type="entry name" value="WD40 repeat-like"/>
    <property type="match status" value="1"/>
</dbReference>
<dbReference type="EMBL" id="JADGJD010000221">
    <property type="protein sequence ID" value="KAJ3053283.1"/>
    <property type="molecule type" value="Genomic_DNA"/>
</dbReference>
<evidence type="ECO:0000313" key="3">
    <source>
        <dbReference type="EMBL" id="KAJ3053283.1"/>
    </source>
</evidence>
<dbReference type="Gene3D" id="2.130.10.10">
    <property type="entry name" value="YVTN repeat-like/Quinoprotein amine dehydrogenase"/>
    <property type="match status" value="1"/>
</dbReference>
<feature type="transmembrane region" description="Helical" evidence="2">
    <location>
        <begin position="106"/>
        <end position="124"/>
    </location>
</feature>
<dbReference type="InterPro" id="IPR015943">
    <property type="entry name" value="WD40/YVTN_repeat-like_dom_sf"/>
</dbReference>
<organism evidence="3 4">
    <name type="scientific">Rhizophlyctis rosea</name>
    <dbReference type="NCBI Taxonomy" id="64517"/>
    <lineage>
        <taxon>Eukaryota</taxon>
        <taxon>Fungi</taxon>
        <taxon>Fungi incertae sedis</taxon>
        <taxon>Chytridiomycota</taxon>
        <taxon>Chytridiomycota incertae sedis</taxon>
        <taxon>Chytridiomycetes</taxon>
        <taxon>Rhizophlyctidales</taxon>
        <taxon>Rhizophlyctidaceae</taxon>
        <taxon>Rhizophlyctis</taxon>
    </lineage>
</organism>
<keyword evidence="4" id="KW-1185">Reference proteome</keyword>
<keyword evidence="2" id="KW-1133">Transmembrane helix</keyword>
<evidence type="ECO:0000256" key="1">
    <source>
        <dbReference type="SAM" id="MobiDB-lite"/>
    </source>
</evidence>
<gene>
    <name evidence="3" type="ORF">HK097_004646</name>
</gene>
<protein>
    <submittedName>
        <fullName evidence="3">Uncharacterized protein</fullName>
    </submittedName>
</protein>
<evidence type="ECO:0000313" key="4">
    <source>
        <dbReference type="Proteomes" id="UP001212841"/>
    </source>
</evidence>
<feature type="compositionally biased region" description="Pro residues" evidence="1">
    <location>
        <begin position="62"/>
        <end position="81"/>
    </location>
</feature>
<comment type="caution">
    <text evidence="3">The sequence shown here is derived from an EMBL/GenBank/DDBJ whole genome shotgun (WGS) entry which is preliminary data.</text>
</comment>
<evidence type="ECO:0000256" key="2">
    <source>
        <dbReference type="SAM" id="Phobius"/>
    </source>
</evidence>
<keyword evidence="2" id="KW-0812">Transmembrane</keyword>
<dbReference type="Proteomes" id="UP001212841">
    <property type="component" value="Unassembled WGS sequence"/>
</dbReference>
<proteinExistence type="predicted"/>
<dbReference type="AlphaFoldDB" id="A0AAD5SG11"/>
<keyword evidence="2" id="KW-0472">Membrane</keyword>
<sequence>MSKEVDPPSYEVATSGTIYTPATNQVPGPEGQHFPPNSNEIITGGASSSSSTSFTHPEDPAHYPPPPKHFQPAPPPPPPPLTTVVDGPTSHPRRPRCQSSRRRQRILCCIIFAVVAICVASGIGSRLRNRYKPNTLTPTFADPIRSIGVTSKDGFLFAAYKNHLHNWNLKKDENADIPPTWDRQTNVTTTGNMVIDGSFVYSVGGDGIIRSWNHARPNIGTLSQWTHPVEGDERVVVAFDERSGVFIWANGTGLYTYSHRTNTEVPVTLADGTQAVRGKRWNLKIVRVEDEARLFAQGPITQDGTDFLEQWTVKNTPEDGTNIGVIATLISNTTINIGSTSPFTAKGFDVSPKDNHAFFFYNNAINSTLQIALSTGQIVRYLQVPSTTTCLALSRDGKYLFTGHAVHGGGVAPVVRWDIEKGMEKGRYAGHSMDLVSLAIVPDEDDELWSASARDIRRWEF</sequence>